<name>A0A8X6VDU3_TRICX</name>
<dbReference type="EMBL" id="BMAU01021284">
    <property type="protein sequence ID" value="GFY08959.1"/>
    <property type="molecule type" value="Genomic_DNA"/>
</dbReference>
<dbReference type="AlphaFoldDB" id="A0A8X6VDU3"/>
<evidence type="ECO:0000313" key="1">
    <source>
        <dbReference type="EMBL" id="GFY08959.1"/>
    </source>
</evidence>
<evidence type="ECO:0000313" key="2">
    <source>
        <dbReference type="Proteomes" id="UP000887159"/>
    </source>
</evidence>
<gene>
    <name evidence="1" type="ORF">TNCV_4661501</name>
</gene>
<protein>
    <submittedName>
        <fullName evidence="1">Uncharacterized protein</fullName>
    </submittedName>
</protein>
<organism evidence="1 2">
    <name type="scientific">Trichonephila clavipes</name>
    <name type="common">Golden silk orbweaver</name>
    <name type="synonym">Nephila clavipes</name>
    <dbReference type="NCBI Taxonomy" id="2585209"/>
    <lineage>
        <taxon>Eukaryota</taxon>
        <taxon>Metazoa</taxon>
        <taxon>Ecdysozoa</taxon>
        <taxon>Arthropoda</taxon>
        <taxon>Chelicerata</taxon>
        <taxon>Arachnida</taxon>
        <taxon>Araneae</taxon>
        <taxon>Araneomorphae</taxon>
        <taxon>Entelegynae</taxon>
        <taxon>Araneoidea</taxon>
        <taxon>Nephilidae</taxon>
        <taxon>Trichonephila</taxon>
    </lineage>
</organism>
<keyword evidence="2" id="KW-1185">Reference proteome</keyword>
<reference evidence="1" key="1">
    <citation type="submission" date="2020-08" db="EMBL/GenBank/DDBJ databases">
        <title>Multicomponent nature underlies the extraordinary mechanical properties of spider dragline silk.</title>
        <authorList>
            <person name="Kono N."/>
            <person name="Nakamura H."/>
            <person name="Mori M."/>
            <person name="Yoshida Y."/>
            <person name="Ohtoshi R."/>
            <person name="Malay A.D."/>
            <person name="Moran D.A.P."/>
            <person name="Tomita M."/>
            <person name="Numata K."/>
            <person name="Arakawa K."/>
        </authorList>
    </citation>
    <scope>NUCLEOTIDE SEQUENCE</scope>
</reference>
<sequence>MLNLRVQFLSVSISIQPVDWPARSLNLIEHMCETLGRRWSTTANNHFRAAISAKRRIFSSLSRYNDNFVFSMDKRYKSGAAFKSNHTPYQRLGLSYQSRGGFGLLSNCPS</sequence>
<proteinExistence type="predicted"/>
<comment type="caution">
    <text evidence="1">The sequence shown here is derived from an EMBL/GenBank/DDBJ whole genome shotgun (WGS) entry which is preliminary data.</text>
</comment>
<dbReference type="Proteomes" id="UP000887159">
    <property type="component" value="Unassembled WGS sequence"/>
</dbReference>
<accession>A0A8X6VDU3</accession>